<dbReference type="PANTHER" id="PTHR47360:SF1">
    <property type="entry name" value="ENDOPEPTIDASE NLPC-RELATED"/>
    <property type="match status" value="1"/>
</dbReference>
<dbReference type="PANTHER" id="PTHR47360">
    <property type="entry name" value="MUREIN DD-ENDOPEPTIDASE MEPS/MUREIN LD-CARBOXYPEPTIDASE"/>
    <property type="match status" value="1"/>
</dbReference>
<dbReference type="GO" id="GO:0008234">
    <property type="term" value="F:cysteine-type peptidase activity"/>
    <property type="evidence" value="ECO:0007669"/>
    <property type="project" value="UniProtKB-KW"/>
</dbReference>
<evidence type="ECO:0000256" key="3">
    <source>
        <dbReference type="ARBA" id="ARBA00022729"/>
    </source>
</evidence>
<keyword evidence="4 8" id="KW-0378">Hydrolase</keyword>
<dbReference type="RefSeq" id="WP_119059257.1">
    <property type="nucleotide sequence ID" value="NZ_OX579588.1"/>
</dbReference>
<dbReference type="AlphaFoldDB" id="A0A383TXZ9"/>
<evidence type="ECO:0000256" key="5">
    <source>
        <dbReference type="ARBA" id="ARBA00022807"/>
    </source>
</evidence>
<dbReference type="GO" id="GO:0006508">
    <property type="term" value="P:proteolysis"/>
    <property type="evidence" value="ECO:0007669"/>
    <property type="project" value="UniProtKB-KW"/>
</dbReference>
<sequence>MHKNIFRLLAFGLLLMTLQSCNSSYLTQNTTPALTNSFSDEAQQQLERDIINAQLSLQKPSISYEVDNPIDTNHAKIANKLEKNTFISYLDITVSNILREADSYLGTPYRFGGTTRRGIDCSAFMQKIFEVEGIDLPRISKNQAKLGIPIPKEHLQKGDLIFFSTTSSRRITHVGIVHSINENEINFIHASSSQGVIISSLDHEYWAKRFRTARRIENFITPQLVLNSSIKNEVVN</sequence>
<feature type="chain" id="PRO_5016731884" evidence="6">
    <location>
        <begin position="23"/>
        <end position="236"/>
    </location>
</feature>
<dbReference type="EMBL" id="UNSC01000003">
    <property type="protein sequence ID" value="SZD72474.1"/>
    <property type="molecule type" value="Genomic_DNA"/>
</dbReference>
<evidence type="ECO:0000256" key="6">
    <source>
        <dbReference type="SAM" id="SignalP"/>
    </source>
</evidence>
<gene>
    <name evidence="8" type="primary">spr_1</name>
    <name evidence="8" type="ORF">SAMEA104719789_00920</name>
</gene>
<protein>
    <submittedName>
        <fullName evidence="8">Probable endopeptidase Spr</fullName>
        <ecNumber evidence="8">3.4.-.-</ecNumber>
    </submittedName>
</protein>
<keyword evidence="9" id="KW-1185">Reference proteome</keyword>
<organism evidence="8 9">
    <name type="scientific">Candidatus Ornithobacterium hominis</name>
    <dbReference type="NCBI Taxonomy" id="2497989"/>
    <lineage>
        <taxon>Bacteria</taxon>
        <taxon>Pseudomonadati</taxon>
        <taxon>Bacteroidota</taxon>
        <taxon>Flavobacteriia</taxon>
        <taxon>Flavobacteriales</taxon>
        <taxon>Weeksellaceae</taxon>
        <taxon>Ornithobacterium</taxon>
    </lineage>
</organism>
<keyword evidence="5" id="KW-0788">Thiol protease</keyword>
<evidence type="ECO:0000259" key="7">
    <source>
        <dbReference type="PROSITE" id="PS51935"/>
    </source>
</evidence>
<dbReference type="Proteomes" id="UP000262142">
    <property type="component" value="Unassembled WGS sequence"/>
</dbReference>
<dbReference type="Pfam" id="PF00877">
    <property type="entry name" value="NLPC_P60"/>
    <property type="match status" value="1"/>
</dbReference>
<dbReference type="PROSITE" id="PS51257">
    <property type="entry name" value="PROKAR_LIPOPROTEIN"/>
    <property type="match status" value="1"/>
</dbReference>
<dbReference type="OrthoDB" id="9807055at2"/>
<evidence type="ECO:0000313" key="9">
    <source>
        <dbReference type="Proteomes" id="UP000262142"/>
    </source>
</evidence>
<feature type="signal peptide" evidence="6">
    <location>
        <begin position="1"/>
        <end position="22"/>
    </location>
</feature>
<dbReference type="Gene3D" id="3.90.1720.10">
    <property type="entry name" value="endopeptidase domain like (from Nostoc punctiforme)"/>
    <property type="match status" value="1"/>
</dbReference>
<evidence type="ECO:0000256" key="4">
    <source>
        <dbReference type="ARBA" id="ARBA00022801"/>
    </source>
</evidence>
<dbReference type="InterPro" id="IPR000064">
    <property type="entry name" value="NLP_P60_dom"/>
</dbReference>
<feature type="domain" description="NlpC/P60" evidence="7">
    <location>
        <begin position="91"/>
        <end position="217"/>
    </location>
</feature>
<keyword evidence="2" id="KW-0645">Protease</keyword>
<name>A0A383TXZ9_9FLAO</name>
<keyword evidence="3 6" id="KW-0732">Signal</keyword>
<evidence type="ECO:0000256" key="1">
    <source>
        <dbReference type="ARBA" id="ARBA00007074"/>
    </source>
</evidence>
<reference evidence="8 9" key="1">
    <citation type="submission" date="2018-09" db="EMBL/GenBank/DDBJ databases">
        <authorList>
            <consortium name="Pathogen Informatics"/>
        </authorList>
    </citation>
    <scope>NUCLEOTIDE SEQUENCE [LARGE SCALE GENOMIC DNA]</scope>
    <source>
        <strain evidence="8 9">OH-22767</strain>
    </source>
</reference>
<evidence type="ECO:0000256" key="2">
    <source>
        <dbReference type="ARBA" id="ARBA00022670"/>
    </source>
</evidence>
<dbReference type="InterPro" id="IPR052062">
    <property type="entry name" value="Murein_DD/LD_carboxypeptidase"/>
</dbReference>
<proteinExistence type="inferred from homology"/>
<accession>A0A383TXZ9</accession>
<dbReference type="InterPro" id="IPR038765">
    <property type="entry name" value="Papain-like_cys_pep_sf"/>
</dbReference>
<evidence type="ECO:0000313" key="8">
    <source>
        <dbReference type="EMBL" id="SZD72474.1"/>
    </source>
</evidence>
<dbReference type="SUPFAM" id="SSF54001">
    <property type="entry name" value="Cysteine proteinases"/>
    <property type="match status" value="1"/>
</dbReference>
<dbReference type="EC" id="3.4.-.-" evidence="8"/>
<dbReference type="PROSITE" id="PS51935">
    <property type="entry name" value="NLPC_P60"/>
    <property type="match status" value="1"/>
</dbReference>
<comment type="similarity">
    <text evidence="1">Belongs to the peptidase C40 family.</text>
</comment>